<dbReference type="SUPFAM" id="SSF55811">
    <property type="entry name" value="Nudix"/>
    <property type="match status" value="1"/>
</dbReference>
<dbReference type="PANTHER" id="PTHR10885:SF0">
    <property type="entry name" value="ISOPENTENYL-DIPHOSPHATE DELTA-ISOMERASE"/>
    <property type="match status" value="1"/>
</dbReference>
<evidence type="ECO:0000313" key="3">
    <source>
        <dbReference type="Proteomes" id="UP000254519"/>
    </source>
</evidence>
<dbReference type="PANTHER" id="PTHR10885">
    <property type="entry name" value="ISOPENTENYL-DIPHOSPHATE DELTA-ISOMERASE"/>
    <property type="match status" value="1"/>
</dbReference>
<dbReference type="EMBL" id="UGYZ01000002">
    <property type="protein sequence ID" value="SUI98033.1"/>
    <property type="molecule type" value="Genomic_DNA"/>
</dbReference>
<keyword evidence="2" id="KW-0413">Isomerase</keyword>
<dbReference type="AlphaFoldDB" id="A0A380BAE5"/>
<evidence type="ECO:0000259" key="1">
    <source>
        <dbReference type="PROSITE" id="PS51462"/>
    </source>
</evidence>
<dbReference type="CDD" id="cd04692">
    <property type="entry name" value="NUDIX_Hydrolase"/>
    <property type="match status" value="1"/>
</dbReference>
<dbReference type="RefSeq" id="WP_115359612.1">
    <property type="nucleotide sequence ID" value="NZ_CP038012.1"/>
</dbReference>
<dbReference type="GO" id="GO:0016853">
    <property type="term" value="F:isomerase activity"/>
    <property type="evidence" value="ECO:0007669"/>
    <property type="project" value="UniProtKB-KW"/>
</dbReference>
<accession>A0A380BAE5</accession>
<dbReference type="Proteomes" id="UP000254519">
    <property type="component" value="Unassembled WGS sequence"/>
</dbReference>
<dbReference type="PROSITE" id="PS51462">
    <property type="entry name" value="NUDIX"/>
    <property type="match status" value="1"/>
</dbReference>
<gene>
    <name evidence="2" type="ORF">NCTC4822_00031</name>
</gene>
<dbReference type="Pfam" id="PF00293">
    <property type="entry name" value="NUDIX"/>
    <property type="match status" value="1"/>
</dbReference>
<name>A0A380BAE5_SPOPA</name>
<protein>
    <submittedName>
        <fullName evidence="2">Isopentenyl-diphosphate delta-isomerase</fullName>
    </submittedName>
</protein>
<dbReference type="Gene3D" id="3.90.79.10">
    <property type="entry name" value="Nucleoside Triphosphate Pyrophosphohydrolase"/>
    <property type="match status" value="1"/>
</dbReference>
<keyword evidence="3" id="KW-1185">Reference proteome</keyword>
<dbReference type="InterPro" id="IPR015797">
    <property type="entry name" value="NUDIX_hydrolase-like_dom_sf"/>
</dbReference>
<reference evidence="2 3" key="1">
    <citation type="submission" date="2018-06" db="EMBL/GenBank/DDBJ databases">
        <authorList>
            <consortium name="Pathogen Informatics"/>
            <person name="Doyle S."/>
        </authorList>
    </citation>
    <scope>NUCLEOTIDE SEQUENCE [LARGE SCALE GENOMIC DNA]</scope>
    <source>
        <strain evidence="3">ATCC 11859 / DSM 33 / NCIB 8841 / NCTC 4822</strain>
    </source>
</reference>
<sequence length="192" mass="22461">MEWIKVFDENFQWIGEDTRENVHQQGKWHETFHCWFVDRQFIYVQKRSDAKSDFPSLFDITAAGHLEATEKVEDGVREIEEELGVNVQFSRLTSVGVVRDIIKLPGFCDYEFAHVFIYVSSFEPTDFILQEGEVDSIHEIEKEDFIRLCSQEVNKVKCRNIMLDTVTEIGLDDFVPHHSSYFEAIAKKLAFV</sequence>
<dbReference type="OrthoDB" id="9780586at2"/>
<dbReference type="InterPro" id="IPR000086">
    <property type="entry name" value="NUDIX_hydrolase_dom"/>
</dbReference>
<evidence type="ECO:0000313" key="2">
    <source>
        <dbReference type="EMBL" id="SUI98033.1"/>
    </source>
</evidence>
<organism evidence="2 3">
    <name type="scientific">Sporosarcina pasteurii</name>
    <name type="common">Bacillus pasteurii</name>
    <dbReference type="NCBI Taxonomy" id="1474"/>
    <lineage>
        <taxon>Bacteria</taxon>
        <taxon>Bacillati</taxon>
        <taxon>Bacillota</taxon>
        <taxon>Bacilli</taxon>
        <taxon>Bacillales</taxon>
        <taxon>Caryophanaceae</taxon>
        <taxon>Sporosarcina</taxon>
    </lineage>
</organism>
<proteinExistence type="predicted"/>
<feature type="domain" description="Nudix hydrolase" evidence="1">
    <location>
        <begin position="27"/>
        <end position="162"/>
    </location>
</feature>